<accession>A0ABU4B2Z4</accession>
<gene>
    <name evidence="2" type="ORF">R3P95_20095</name>
</gene>
<dbReference type="GO" id="GO:0032259">
    <property type="term" value="P:methylation"/>
    <property type="evidence" value="ECO:0007669"/>
    <property type="project" value="UniProtKB-KW"/>
</dbReference>
<keyword evidence="2" id="KW-0489">Methyltransferase</keyword>
<name>A0ABU4B2Z4_9NOCA</name>
<dbReference type="PANTHER" id="PTHR43861">
    <property type="entry name" value="TRANS-ACONITATE 2-METHYLTRANSFERASE-RELATED"/>
    <property type="match status" value="1"/>
</dbReference>
<keyword evidence="2" id="KW-0808">Transferase</keyword>
<dbReference type="SUPFAM" id="SSF53335">
    <property type="entry name" value="S-adenosyl-L-methionine-dependent methyltransferases"/>
    <property type="match status" value="1"/>
</dbReference>
<dbReference type="EMBL" id="JAWLKE010000007">
    <property type="protein sequence ID" value="MDV6232862.1"/>
    <property type="molecule type" value="Genomic_DNA"/>
</dbReference>
<reference evidence="2 3" key="1">
    <citation type="submission" date="2023-10" db="EMBL/GenBank/DDBJ databases">
        <title>Development of a sustainable strategy for remediation of hydrocarbon-contaminated territories based on the waste exchange concept.</title>
        <authorList>
            <person name="Krivoruchko A."/>
        </authorList>
    </citation>
    <scope>NUCLEOTIDE SEQUENCE [LARGE SCALE GENOMIC DNA]</scope>
    <source>
        <strain evidence="2 3">IEGM 1322</strain>
    </source>
</reference>
<evidence type="ECO:0000313" key="3">
    <source>
        <dbReference type="Proteomes" id="UP001185899"/>
    </source>
</evidence>
<protein>
    <submittedName>
        <fullName evidence="2">Class I SAM-dependent methyltransferase</fullName>
    </submittedName>
</protein>
<evidence type="ECO:0000313" key="2">
    <source>
        <dbReference type="EMBL" id="MDV6232862.1"/>
    </source>
</evidence>
<comment type="caution">
    <text evidence="2">The sequence shown here is derived from an EMBL/GenBank/DDBJ whole genome shotgun (WGS) entry which is preliminary data.</text>
</comment>
<dbReference type="Gene3D" id="3.40.50.150">
    <property type="entry name" value="Vaccinia Virus protein VP39"/>
    <property type="match status" value="1"/>
</dbReference>
<sequence length="210" mass="23430">MTLEPDSDPSHEERPWNINIHYDGLLDSLVSSDAHDVLDVGCGDGFLAARLARRIARVTALDVDEPVLQRAEARFPDVPVRWMNGDVAIVDLPEHSFDAVVSNATLHHLGDTRAALRRLSALVRPGGTLALVTFVKPSAREAPYWFATWVSTAVVKRLRGSWRHTAPVSWPPPETLRQLRNNTHAALPDAQVRRLLYNRILITWRASPSS</sequence>
<dbReference type="InterPro" id="IPR013216">
    <property type="entry name" value="Methyltransf_11"/>
</dbReference>
<organism evidence="2 3">
    <name type="scientific">Rhodococcus cercidiphylli</name>
    <dbReference type="NCBI Taxonomy" id="489916"/>
    <lineage>
        <taxon>Bacteria</taxon>
        <taxon>Bacillati</taxon>
        <taxon>Actinomycetota</taxon>
        <taxon>Actinomycetes</taxon>
        <taxon>Mycobacteriales</taxon>
        <taxon>Nocardiaceae</taxon>
        <taxon>Rhodococcus</taxon>
    </lineage>
</organism>
<dbReference type="Pfam" id="PF08241">
    <property type="entry name" value="Methyltransf_11"/>
    <property type="match status" value="1"/>
</dbReference>
<dbReference type="CDD" id="cd02440">
    <property type="entry name" value="AdoMet_MTases"/>
    <property type="match status" value="1"/>
</dbReference>
<dbReference type="Proteomes" id="UP001185899">
    <property type="component" value="Unassembled WGS sequence"/>
</dbReference>
<evidence type="ECO:0000259" key="1">
    <source>
        <dbReference type="Pfam" id="PF08241"/>
    </source>
</evidence>
<dbReference type="PANTHER" id="PTHR43861:SF1">
    <property type="entry name" value="TRANS-ACONITATE 2-METHYLTRANSFERASE"/>
    <property type="match status" value="1"/>
</dbReference>
<feature type="domain" description="Methyltransferase type 11" evidence="1">
    <location>
        <begin position="38"/>
        <end position="130"/>
    </location>
</feature>
<proteinExistence type="predicted"/>
<dbReference type="GO" id="GO:0008168">
    <property type="term" value="F:methyltransferase activity"/>
    <property type="evidence" value="ECO:0007669"/>
    <property type="project" value="UniProtKB-KW"/>
</dbReference>
<keyword evidence="3" id="KW-1185">Reference proteome</keyword>
<dbReference type="RefSeq" id="WP_235386886.1">
    <property type="nucleotide sequence ID" value="NZ_JAWLKE010000007.1"/>
</dbReference>
<dbReference type="InterPro" id="IPR029063">
    <property type="entry name" value="SAM-dependent_MTases_sf"/>
</dbReference>